<evidence type="ECO:0000256" key="2">
    <source>
        <dbReference type="SAM" id="Phobius"/>
    </source>
</evidence>
<sequence length="115" mass="12621">KEDISENDATPSIGATIVADDPADDNCDDGRIGTMPVQPRAQALVSWTGKCSAAACSDNTTAGSVGRRFEPIFLFIQIDFRKKKIMLISYFLKNILYFSTVLCACLRSYCDVQQS</sequence>
<keyword evidence="2" id="KW-0812">Transmembrane</keyword>
<feature type="transmembrane region" description="Helical" evidence="2">
    <location>
        <begin position="90"/>
        <end position="109"/>
    </location>
</feature>
<dbReference type="AlphaFoldDB" id="A0AAQ3N628"/>
<evidence type="ECO:0000256" key="1">
    <source>
        <dbReference type="SAM" id="MobiDB-lite"/>
    </source>
</evidence>
<keyword evidence="4" id="KW-1185">Reference proteome</keyword>
<proteinExistence type="predicted"/>
<feature type="non-terminal residue" evidence="3">
    <location>
        <position position="1"/>
    </location>
</feature>
<organism evidence="3 4">
    <name type="scientific">Vigna mungo</name>
    <name type="common">Black gram</name>
    <name type="synonym">Phaseolus mungo</name>
    <dbReference type="NCBI Taxonomy" id="3915"/>
    <lineage>
        <taxon>Eukaryota</taxon>
        <taxon>Viridiplantae</taxon>
        <taxon>Streptophyta</taxon>
        <taxon>Embryophyta</taxon>
        <taxon>Tracheophyta</taxon>
        <taxon>Spermatophyta</taxon>
        <taxon>Magnoliopsida</taxon>
        <taxon>eudicotyledons</taxon>
        <taxon>Gunneridae</taxon>
        <taxon>Pentapetalae</taxon>
        <taxon>rosids</taxon>
        <taxon>fabids</taxon>
        <taxon>Fabales</taxon>
        <taxon>Fabaceae</taxon>
        <taxon>Papilionoideae</taxon>
        <taxon>50 kb inversion clade</taxon>
        <taxon>NPAAA clade</taxon>
        <taxon>indigoferoid/millettioid clade</taxon>
        <taxon>Phaseoleae</taxon>
        <taxon>Vigna</taxon>
    </lineage>
</organism>
<keyword evidence="2" id="KW-1133">Transmembrane helix</keyword>
<reference evidence="3 4" key="1">
    <citation type="journal article" date="2023" name="Life. Sci Alliance">
        <title>Evolutionary insights into 3D genome organization and epigenetic landscape of Vigna mungo.</title>
        <authorList>
            <person name="Junaid A."/>
            <person name="Singh B."/>
            <person name="Bhatia S."/>
        </authorList>
    </citation>
    <scope>NUCLEOTIDE SEQUENCE [LARGE SCALE GENOMIC DNA]</scope>
    <source>
        <strain evidence="3">Urdbean</strain>
    </source>
</reference>
<dbReference type="EMBL" id="CP144694">
    <property type="protein sequence ID" value="WVZ03734.1"/>
    <property type="molecule type" value="Genomic_DNA"/>
</dbReference>
<feature type="region of interest" description="Disordered" evidence="1">
    <location>
        <begin position="1"/>
        <end position="22"/>
    </location>
</feature>
<gene>
    <name evidence="3" type="ORF">V8G54_024540</name>
</gene>
<name>A0AAQ3N628_VIGMU</name>
<evidence type="ECO:0000313" key="3">
    <source>
        <dbReference type="EMBL" id="WVZ03734.1"/>
    </source>
</evidence>
<evidence type="ECO:0000313" key="4">
    <source>
        <dbReference type="Proteomes" id="UP001374535"/>
    </source>
</evidence>
<dbReference type="Proteomes" id="UP001374535">
    <property type="component" value="Chromosome 7"/>
</dbReference>
<keyword evidence="2" id="KW-0472">Membrane</keyword>
<accession>A0AAQ3N628</accession>
<protein>
    <submittedName>
        <fullName evidence="3">Uncharacterized protein</fullName>
    </submittedName>
</protein>